<keyword evidence="4 6" id="KW-1133">Transmembrane helix</keyword>
<sequence length="387" mass="43396">MENRENIWERIDYSLVFILFLLFCISCFVLSSAQSAHLIASNFLKEQIILYVLSIPFFLVAVFIDLDVIERVSTYIYLICIVFMLGILIMPDSIAPVINGAKGWYRLGPISIQPAEFMKIGLILAVSSKLARLQEDDQEFITTKDEFIFIGKLLLYLVPLVFFAKQYPDLGSLLVDSSIFITILFVSKIRVKTIMILVLPVIILISGLILLYFLNPNVFFNDILSHLPSYQAQRFYGWLDPNRFTNSDGYQLQTSLNAIGSGELSGASMANFSVPYAYSDFVFSIVGGKWGMLGASFLILTYFVLLYRILKISLESHSPYGALVCAGVIGMFAYQIFQNIGMTIGILPITGLGLPFISYGGSSLFISMFAVGLVLNVKINTYKFMFN</sequence>
<dbReference type="PANTHER" id="PTHR30474">
    <property type="entry name" value="CELL CYCLE PROTEIN"/>
    <property type="match status" value="1"/>
</dbReference>
<feature type="transmembrane region" description="Helical" evidence="6">
    <location>
        <begin position="357"/>
        <end position="377"/>
    </location>
</feature>
<keyword evidence="5 6" id="KW-0472">Membrane</keyword>
<feature type="transmembrane region" description="Helical" evidence="6">
    <location>
        <begin position="281"/>
        <end position="307"/>
    </location>
</feature>
<dbReference type="PANTHER" id="PTHR30474:SF1">
    <property type="entry name" value="PEPTIDOGLYCAN GLYCOSYLTRANSFERASE MRDB"/>
    <property type="match status" value="1"/>
</dbReference>
<dbReference type="EMBL" id="JAFBEV010000011">
    <property type="protein sequence ID" value="MBM7658058.1"/>
    <property type="molecule type" value="Genomic_DNA"/>
</dbReference>
<feature type="transmembrane region" description="Helical" evidence="6">
    <location>
        <begin position="12"/>
        <end position="36"/>
    </location>
</feature>
<feature type="transmembrane region" description="Helical" evidence="6">
    <location>
        <begin position="194"/>
        <end position="214"/>
    </location>
</feature>
<dbReference type="InterPro" id="IPR018365">
    <property type="entry name" value="Cell_cycle_FtsW-rel_CS"/>
</dbReference>
<keyword evidence="8" id="KW-1185">Reference proteome</keyword>
<dbReference type="PROSITE" id="PS00428">
    <property type="entry name" value="FTSW_RODA_SPOVE"/>
    <property type="match status" value="1"/>
</dbReference>
<dbReference type="RefSeq" id="WP_205006537.1">
    <property type="nucleotide sequence ID" value="NZ_JAFBEV010000011.1"/>
</dbReference>
<feature type="transmembrane region" description="Helical" evidence="6">
    <location>
        <begin position="319"/>
        <end position="337"/>
    </location>
</feature>
<reference evidence="7 8" key="1">
    <citation type="submission" date="2021-01" db="EMBL/GenBank/DDBJ databases">
        <title>Genomic Encyclopedia of Type Strains, Phase IV (KMG-IV): sequencing the most valuable type-strain genomes for metagenomic binning, comparative biology and taxonomic classification.</title>
        <authorList>
            <person name="Goeker M."/>
        </authorList>
    </citation>
    <scope>NUCLEOTIDE SEQUENCE [LARGE SCALE GENOMIC DNA]</scope>
    <source>
        <strain evidence="7 8">DSM 100968</strain>
    </source>
</reference>
<keyword evidence="2 6" id="KW-0812">Transmembrane</keyword>
<dbReference type="Proteomes" id="UP000823201">
    <property type="component" value="Unassembled WGS sequence"/>
</dbReference>
<evidence type="ECO:0000256" key="4">
    <source>
        <dbReference type="ARBA" id="ARBA00022989"/>
    </source>
</evidence>
<dbReference type="Pfam" id="PF01098">
    <property type="entry name" value="FTSW_RODA_SPOVE"/>
    <property type="match status" value="1"/>
</dbReference>
<evidence type="ECO:0000256" key="3">
    <source>
        <dbReference type="ARBA" id="ARBA00022960"/>
    </source>
</evidence>
<dbReference type="InterPro" id="IPR001182">
    <property type="entry name" value="FtsW/RodA"/>
</dbReference>
<evidence type="ECO:0000313" key="7">
    <source>
        <dbReference type="EMBL" id="MBM7658058.1"/>
    </source>
</evidence>
<accession>A0ABS2Q8D9</accession>
<evidence type="ECO:0000256" key="6">
    <source>
        <dbReference type="SAM" id="Phobius"/>
    </source>
</evidence>
<feature type="transmembrane region" description="Helical" evidence="6">
    <location>
        <begin position="48"/>
        <end position="68"/>
    </location>
</feature>
<evidence type="ECO:0000313" key="8">
    <source>
        <dbReference type="Proteomes" id="UP000823201"/>
    </source>
</evidence>
<comment type="subcellular location">
    <subcellularLocation>
        <location evidence="1">Membrane</location>
        <topology evidence="1">Multi-pass membrane protein</topology>
    </subcellularLocation>
</comment>
<evidence type="ECO:0000256" key="5">
    <source>
        <dbReference type="ARBA" id="ARBA00023136"/>
    </source>
</evidence>
<comment type="caution">
    <text evidence="7">The sequence shown here is derived from an EMBL/GenBank/DDBJ whole genome shotgun (WGS) entry which is preliminary data.</text>
</comment>
<organism evidence="7 8">
    <name type="scientific">Sporolactobacillus spathodeae</name>
    <dbReference type="NCBI Taxonomy" id="1465502"/>
    <lineage>
        <taxon>Bacteria</taxon>
        <taxon>Bacillati</taxon>
        <taxon>Bacillota</taxon>
        <taxon>Bacilli</taxon>
        <taxon>Bacillales</taxon>
        <taxon>Sporolactobacillaceae</taxon>
        <taxon>Sporolactobacillus</taxon>
    </lineage>
</organism>
<evidence type="ECO:0000256" key="1">
    <source>
        <dbReference type="ARBA" id="ARBA00004141"/>
    </source>
</evidence>
<feature type="transmembrane region" description="Helical" evidence="6">
    <location>
        <begin position="170"/>
        <end position="187"/>
    </location>
</feature>
<proteinExistence type="predicted"/>
<keyword evidence="3" id="KW-0133">Cell shape</keyword>
<gene>
    <name evidence="7" type="ORF">JOC27_001510</name>
</gene>
<protein>
    <submittedName>
        <fullName evidence="7">Rod shape determining protein RodA</fullName>
    </submittedName>
</protein>
<feature type="transmembrane region" description="Helical" evidence="6">
    <location>
        <begin position="75"/>
        <end position="98"/>
    </location>
</feature>
<name>A0ABS2Q8D9_9BACL</name>
<evidence type="ECO:0000256" key="2">
    <source>
        <dbReference type="ARBA" id="ARBA00022692"/>
    </source>
</evidence>